<dbReference type="AlphaFoldDB" id="A0A3P3DQ68"/>
<dbReference type="PANTHER" id="PTHR36919:SF2">
    <property type="entry name" value="BLL6627 PROTEIN"/>
    <property type="match status" value="1"/>
</dbReference>
<comment type="caution">
    <text evidence="3">The sequence shown here is derived from an EMBL/GenBank/DDBJ whole genome shotgun (WGS) entry which is preliminary data.</text>
</comment>
<evidence type="ECO:0000259" key="2">
    <source>
        <dbReference type="Pfam" id="PF09917"/>
    </source>
</evidence>
<evidence type="ECO:0000313" key="3">
    <source>
        <dbReference type="EMBL" id="RRH76380.1"/>
    </source>
</evidence>
<feature type="domain" description="DUF2147" evidence="2">
    <location>
        <begin position="25"/>
        <end position="126"/>
    </location>
</feature>
<evidence type="ECO:0000256" key="1">
    <source>
        <dbReference type="SAM" id="SignalP"/>
    </source>
</evidence>
<proteinExistence type="predicted"/>
<dbReference type="RefSeq" id="WP_124964183.1">
    <property type="nucleotide sequence ID" value="NZ_RRAZ01000007.1"/>
</dbReference>
<evidence type="ECO:0000313" key="4">
    <source>
        <dbReference type="Proteomes" id="UP000282125"/>
    </source>
</evidence>
<dbReference type="InterPro" id="IPR019223">
    <property type="entry name" value="DUF2147"/>
</dbReference>
<feature type="signal peptide" evidence="1">
    <location>
        <begin position="1"/>
        <end position="19"/>
    </location>
</feature>
<dbReference type="EMBL" id="RRAZ01000007">
    <property type="protein sequence ID" value="RRH76380.1"/>
    <property type="molecule type" value="Genomic_DNA"/>
</dbReference>
<protein>
    <submittedName>
        <fullName evidence="3">DUF2147 domain-containing protein</fullName>
    </submittedName>
</protein>
<dbReference type="Gene3D" id="2.40.128.520">
    <property type="match status" value="1"/>
</dbReference>
<name>A0A3P3DQ68_9RHOB</name>
<sequence>MKAIRLAAALSLCATAAFASDPVAGLWRTQPDDGAWAEVQIAACGPALCGTIRRTHNAEGEYKSPNLGKQLVRGMQPKGNGRYEGEVWRPSNNKIYFGKMDVQGNSLKLSGCIAGGLICSSQTWTRMR</sequence>
<gene>
    <name evidence="3" type="ORF">EG244_06390</name>
</gene>
<feature type="chain" id="PRO_5018128905" evidence="1">
    <location>
        <begin position="20"/>
        <end position="128"/>
    </location>
</feature>
<dbReference type="PANTHER" id="PTHR36919">
    <property type="entry name" value="BLR1215 PROTEIN"/>
    <property type="match status" value="1"/>
</dbReference>
<reference evidence="3 4" key="1">
    <citation type="submission" date="2018-11" db="EMBL/GenBank/DDBJ databases">
        <title>Gemmobacter sp. nov., YIM 102744-1 draft genome.</title>
        <authorList>
            <person name="Li G."/>
            <person name="Jiang Y."/>
        </authorList>
    </citation>
    <scope>NUCLEOTIDE SEQUENCE [LARGE SCALE GENOMIC DNA]</scope>
    <source>
        <strain evidence="3 4">YIM 102744-1</strain>
    </source>
</reference>
<dbReference type="Pfam" id="PF09917">
    <property type="entry name" value="DUF2147"/>
    <property type="match status" value="1"/>
</dbReference>
<organism evidence="3 4">
    <name type="scientific">Falsigemmobacter faecalis</name>
    <dbReference type="NCBI Taxonomy" id="2488730"/>
    <lineage>
        <taxon>Bacteria</taxon>
        <taxon>Pseudomonadati</taxon>
        <taxon>Pseudomonadota</taxon>
        <taxon>Alphaproteobacteria</taxon>
        <taxon>Rhodobacterales</taxon>
        <taxon>Paracoccaceae</taxon>
        <taxon>Falsigemmobacter</taxon>
    </lineage>
</organism>
<dbReference type="OrthoDB" id="9811671at2"/>
<keyword evidence="4" id="KW-1185">Reference proteome</keyword>
<keyword evidence="1" id="KW-0732">Signal</keyword>
<dbReference type="Proteomes" id="UP000282125">
    <property type="component" value="Unassembled WGS sequence"/>
</dbReference>
<accession>A0A3P3DQ68</accession>